<dbReference type="GO" id="GO:0008800">
    <property type="term" value="F:beta-lactamase activity"/>
    <property type="evidence" value="ECO:0007669"/>
    <property type="project" value="UniProtKB-EC"/>
</dbReference>
<gene>
    <name evidence="10" type="ORF">UFOPK3608_00868</name>
</gene>
<keyword evidence="8" id="KW-0046">Antibiotic resistance</keyword>
<dbReference type="GO" id="GO:0008270">
    <property type="term" value="F:zinc ion binding"/>
    <property type="evidence" value="ECO:0007669"/>
    <property type="project" value="InterPro"/>
</dbReference>
<dbReference type="GO" id="GO:0017001">
    <property type="term" value="P:antibiotic catabolic process"/>
    <property type="evidence" value="ECO:0007669"/>
    <property type="project" value="InterPro"/>
</dbReference>
<dbReference type="SMART" id="SM00849">
    <property type="entry name" value="Lactamase_B"/>
    <property type="match status" value="1"/>
</dbReference>
<evidence type="ECO:0000313" key="10">
    <source>
        <dbReference type="EMBL" id="CAB4909885.1"/>
    </source>
</evidence>
<evidence type="ECO:0000256" key="2">
    <source>
        <dbReference type="ARBA" id="ARBA00004418"/>
    </source>
</evidence>
<dbReference type="SUPFAM" id="SSF56281">
    <property type="entry name" value="Metallo-hydrolase/oxidoreductase"/>
    <property type="match status" value="1"/>
</dbReference>
<evidence type="ECO:0000256" key="3">
    <source>
        <dbReference type="ARBA" id="ARBA00022723"/>
    </source>
</evidence>
<dbReference type="InterPro" id="IPR050855">
    <property type="entry name" value="NDM-1-like"/>
</dbReference>
<dbReference type="CDD" id="cd07721">
    <property type="entry name" value="yflN-like_MBL-fold"/>
    <property type="match status" value="1"/>
</dbReference>
<evidence type="ECO:0000256" key="1">
    <source>
        <dbReference type="ARBA" id="ARBA00001947"/>
    </source>
</evidence>
<evidence type="ECO:0000259" key="9">
    <source>
        <dbReference type="SMART" id="SM00849"/>
    </source>
</evidence>
<dbReference type="Pfam" id="PF00753">
    <property type="entry name" value="Lactamase_B"/>
    <property type="match status" value="1"/>
</dbReference>
<dbReference type="AlphaFoldDB" id="A0A6J7GZN3"/>
<evidence type="ECO:0000256" key="7">
    <source>
        <dbReference type="ARBA" id="ARBA00022833"/>
    </source>
</evidence>
<keyword evidence="7" id="KW-0862">Zinc</keyword>
<evidence type="ECO:0000256" key="5">
    <source>
        <dbReference type="ARBA" id="ARBA00022764"/>
    </source>
</evidence>
<keyword evidence="5" id="KW-0574">Periplasm</keyword>
<keyword evidence="3" id="KW-0479">Metal-binding</keyword>
<dbReference type="InterPro" id="IPR001018">
    <property type="entry name" value="Beta-lactamase_class-B_CS"/>
</dbReference>
<protein>
    <submittedName>
        <fullName evidence="10">Unannotated protein</fullName>
    </submittedName>
</protein>
<dbReference type="PANTHER" id="PTHR42951:SF17">
    <property type="entry name" value="METALLO-BETA-LACTAMASE DOMAIN-CONTAINING PROTEIN"/>
    <property type="match status" value="1"/>
</dbReference>
<dbReference type="InterPro" id="IPR001279">
    <property type="entry name" value="Metallo-B-lactamas"/>
</dbReference>
<dbReference type="EMBL" id="CAFBMP010000069">
    <property type="protein sequence ID" value="CAB4909885.1"/>
    <property type="molecule type" value="Genomic_DNA"/>
</dbReference>
<dbReference type="PANTHER" id="PTHR42951">
    <property type="entry name" value="METALLO-BETA-LACTAMASE DOMAIN-CONTAINING"/>
    <property type="match status" value="1"/>
</dbReference>
<organism evidence="10">
    <name type="scientific">freshwater metagenome</name>
    <dbReference type="NCBI Taxonomy" id="449393"/>
    <lineage>
        <taxon>unclassified sequences</taxon>
        <taxon>metagenomes</taxon>
        <taxon>ecological metagenomes</taxon>
    </lineage>
</organism>
<dbReference type="GO" id="GO:0042597">
    <property type="term" value="C:periplasmic space"/>
    <property type="evidence" value="ECO:0007669"/>
    <property type="project" value="UniProtKB-SubCell"/>
</dbReference>
<evidence type="ECO:0000256" key="4">
    <source>
        <dbReference type="ARBA" id="ARBA00022729"/>
    </source>
</evidence>
<dbReference type="PROSITE" id="PS00743">
    <property type="entry name" value="BETA_LACTAMASE_B_1"/>
    <property type="match status" value="1"/>
</dbReference>
<keyword evidence="6" id="KW-0378">Hydrolase</keyword>
<reference evidence="10" key="1">
    <citation type="submission" date="2020-05" db="EMBL/GenBank/DDBJ databases">
        <authorList>
            <person name="Chiriac C."/>
            <person name="Salcher M."/>
            <person name="Ghai R."/>
            <person name="Kavagutti S V."/>
        </authorList>
    </citation>
    <scope>NUCLEOTIDE SEQUENCE</scope>
</reference>
<accession>A0A6J7GZN3</accession>
<dbReference type="InterPro" id="IPR036866">
    <property type="entry name" value="RibonucZ/Hydroxyglut_hydro"/>
</dbReference>
<proteinExistence type="predicted"/>
<dbReference type="GO" id="GO:0046677">
    <property type="term" value="P:response to antibiotic"/>
    <property type="evidence" value="ECO:0007669"/>
    <property type="project" value="UniProtKB-KW"/>
</dbReference>
<dbReference type="Gene3D" id="3.60.15.10">
    <property type="entry name" value="Ribonuclease Z/Hydroxyacylglutathione hydrolase-like"/>
    <property type="match status" value="1"/>
</dbReference>
<name>A0A6J7GZN3_9ZZZZ</name>
<feature type="domain" description="Metallo-beta-lactamase" evidence="9">
    <location>
        <begin position="20"/>
        <end position="215"/>
    </location>
</feature>
<sequence>MGKAIKLTNSLYRIPTLGSFINTYAFINDDGSVTLVDCGLKKAPAKIVAGLASIGKHPRDVENIILTHAHDDHIGGAAKMIELSNPKFISMHEEDSSYPEKGTTPKVDTRTVSGKLMSRMPASKYTPFKVNKELKGGELIDTAGGLKVIHTPGHTDGHISLLHLESKTLITGDSIFNMTSRLTWSLSGFCVDYLQSQETAKRFVDLDFKHAAFTHGPEIMDKGKERITKFLVKR</sequence>
<comment type="cofactor">
    <cofactor evidence="1">
        <name>Zn(2+)</name>
        <dbReference type="ChEBI" id="CHEBI:29105"/>
    </cofactor>
</comment>
<keyword evidence="4" id="KW-0732">Signal</keyword>
<evidence type="ECO:0000256" key="6">
    <source>
        <dbReference type="ARBA" id="ARBA00022801"/>
    </source>
</evidence>
<comment type="subcellular location">
    <subcellularLocation>
        <location evidence="2">Periplasm</location>
    </subcellularLocation>
</comment>
<evidence type="ECO:0000256" key="8">
    <source>
        <dbReference type="ARBA" id="ARBA00023251"/>
    </source>
</evidence>